<dbReference type="SUPFAM" id="SSF53850">
    <property type="entry name" value="Periplasmic binding protein-like II"/>
    <property type="match status" value="1"/>
</dbReference>
<name>A0A1G9RN36_9FIRM</name>
<keyword evidence="3 6" id="KW-0238">DNA-binding</keyword>
<evidence type="ECO:0000256" key="2">
    <source>
        <dbReference type="ARBA" id="ARBA00023015"/>
    </source>
</evidence>
<sequence length="290" mass="33276">MEIRQLQYFQMACQLKSITKAAERLHVSQPSVSMAIQKLEEELGVLLLDRRQKQITLTGEGEVFLQRIRDVLSRLQDIAVEMNDYKRLQKGTIRIGIPPMIGTFLFPHIYAEFGKRYPLVEIVATEAGTMTIREQLEQDVLDLGIILLSQLSPNLETAPLAENQILVCLPPGHPLAELEHIPFTALAREPFILFHEDSYNRHIILEECRRHRFQPHIRFSSNQIGTITGLVEQGMGISFLLDAVVSRYANICSRPLANPLFFKIVMAWKSNRYLSKPAKAFMDFITELYR</sequence>
<evidence type="ECO:0000256" key="4">
    <source>
        <dbReference type="ARBA" id="ARBA00023163"/>
    </source>
</evidence>
<evidence type="ECO:0000313" key="6">
    <source>
        <dbReference type="EMBL" id="SDM24688.1"/>
    </source>
</evidence>
<keyword evidence="4" id="KW-0804">Transcription</keyword>
<dbReference type="FunFam" id="1.10.10.10:FF:000001">
    <property type="entry name" value="LysR family transcriptional regulator"/>
    <property type="match status" value="1"/>
</dbReference>
<organism evidence="6 7">
    <name type="scientific">Dendrosporobacter quercicolus</name>
    <dbReference type="NCBI Taxonomy" id="146817"/>
    <lineage>
        <taxon>Bacteria</taxon>
        <taxon>Bacillati</taxon>
        <taxon>Bacillota</taxon>
        <taxon>Negativicutes</taxon>
        <taxon>Selenomonadales</taxon>
        <taxon>Sporomusaceae</taxon>
        <taxon>Dendrosporobacter</taxon>
    </lineage>
</organism>
<dbReference type="PANTHER" id="PTHR30419">
    <property type="entry name" value="HTH-TYPE TRANSCRIPTIONAL REGULATOR YBHD"/>
    <property type="match status" value="1"/>
</dbReference>
<dbReference type="PRINTS" id="PR00039">
    <property type="entry name" value="HTHLYSR"/>
</dbReference>
<keyword evidence="2" id="KW-0805">Transcription regulation</keyword>
<dbReference type="Pfam" id="PF00126">
    <property type="entry name" value="HTH_1"/>
    <property type="match status" value="1"/>
</dbReference>
<feature type="domain" description="HTH lysR-type" evidence="5">
    <location>
        <begin position="1"/>
        <end position="58"/>
    </location>
</feature>
<dbReference type="GO" id="GO:0003677">
    <property type="term" value="F:DNA binding"/>
    <property type="evidence" value="ECO:0007669"/>
    <property type="project" value="UniProtKB-KW"/>
</dbReference>
<dbReference type="PROSITE" id="PS50931">
    <property type="entry name" value="HTH_LYSR"/>
    <property type="match status" value="1"/>
</dbReference>
<dbReference type="InterPro" id="IPR036388">
    <property type="entry name" value="WH-like_DNA-bd_sf"/>
</dbReference>
<dbReference type="InterPro" id="IPR036390">
    <property type="entry name" value="WH_DNA-bd_sf"/>
</dbReference>
<dbReference type="Pfam" id="PF03466">
    <property type="entry name" value="LysR_substrate"/>
    <property type="match status" value="1"/>
</dbReference>
<protein>
    <submittedName>
        <fullName evidence="6">DNA-binding transcriptional regulator, LysR family</fullName>
    </submittedName>
</protein>
<gene>
    <name evidence="6" type="ORF">SAMN04488502_10347</name>
</gene>
<evidence type="ECO:0000259" key="5">
    <source>
        <dbReference type="PROSITE" id="PS50931"/>
    </source>
</evidence>
<accession>A0A1G9RN36</accession>
<dbReference type="InterPro" id="IPR000847">
    <property type="entry name" value="LysR_HTH_N"/>
</dbReference>
<dbReference type="PANTHER" id="PTHR30419:SF8">
    <property type="entry name" value="NITROGEN ASSIMILATION TRANSCRIPTIONAL ACTIVATOR-RELATED"/>
    <property type="match status" value="1"/>
</dbReference>
<comment type="similarity">
    <text evidence="1">Belongs to the LysR transcriptional regulatory family.</text>
</comment>
<dbReference type="SUPFAM" id="SSF46785">
    <property type="entry name" value="Winged helix' DNA-binding domain"/>
    <property type="match status" value="1"/>
</dbReference>
<dbReference type="GO" id="GO:0003700">
    <property type="term" value="F:DNA-binding transcription factor activity"/>
    <property type="evidence" value="ECO:0007669"/>
    <property type="project" value="InterPro"/>
</dbReference>
<evidence type="ECO:0000256" key="3">
    <source>
        <dbReference type="ARBA" id="ARBA00023125"/>
    </source>
</evidence>
<proteinExistence type="inferred from homology"/>
<dbReference type="GO" id="GO:0005829">
    <property type="term" value="C:cytosol"/>
    <property type="evidence" value="ECO:0007669"/>
    <property type="project" value="TreeGrafter"/>
</dbReference>
<evidence type="ECO:0000313" key="7">
    <source>
        <dbReference type="Proteomes" id="UP000214880"/>
    </source>
</evidence>
<keyword evidence="7" id="KW-1185">Reference proteome</keyword>
<dbReference type="Proteomes" id="UP000214880">
    <property type="component" value="Unassembled WGS sequence"/>
</dbReference>
<reference evidence="6 7" key="1">
    <citation type="submission" date="2016-10" db="EMBL/GenBank/DDBJ databases">
        <authorList>
            <person name="de Groot N.N."/>
        </authorList>
    </citation>
    <scope>NUCLEOTIDE SEQUENCE [LARGE SCALE GENOMIC DNA]</scope>
    <source>
        <strain evidence="6 7">DSM 1736</strain>
    </source>
</reference>
<dbReference type="RefSeq" id="WP_092071311.1">
    <property type="nucleotide sequence ID" value="NZ_FNHB01000003.1"/>
</dbReference>
<dbReference type="Gene3D" id="3.40.190.290">
    <property type="match status" value="1"/>
</dbReference>
<evidence type="ECO:0000256" key="1">
    <source>
        <dbReference type="ARBA" id="ARBA00009437"/>
    </source>
</evidence>
<dbReference type="InterPro" id="IPR050950">
    <property type="entry name" value="HTH-type_LysR_regulators"/>
</dbReference>
<dbReference type="OrthoDB" id="1624015at2"/>
<dbReference type="InterPro" id="IPR005119">
    <property type="entry name" value="LysR_subst-bd"/>
</dbReference>
<dbReference type="AlphaFoldDB" id="A0A1G9RN36"/>
<dbReference type="EMBL" id="FNHB01000003">
    <property type="protein sequence ID" value="SDM24688.1"/>
    <property type="molecule type" value="Genomic_DNA"/>
</dbReference>
<dbReference type="Gene3D" id="1.10.10.10">
    <property type="entry name" value="Winged helix-like DNA-binding domain superfamily/Winged helix DNA-binding domain"/>
    <property type="match status" value="1"/>
</dbReference>